<reference evidence="1 2" key="1">
    <citation type="submission" date="2017-11" db="EMBL/GenBank/DDBJ databases">
        <title>De novo assembly and phasing of dikaryotic genomes from two isolates of Puccinia coronata f. sp. avenae, the causal agent of oat crown rust.</title>
        <authorList>
            <person name="Miller M.E."/>
            <person name="Zhang Y."/>
            <person name="Omidvar V."/>
            <person name="Sperschneider J."/>
            <person name="Schwessinger B."/>
            <person name="Raley C."/>
            <person name="Palmer J.M."/>
            <person name="Garnica D."/>
            <person name="Upadhyaya N."/>
            <person name="Rathjen J."/>
            <person name="Taylor J.M."/>
            <person name="Park R.F."/>
            <person name="Dodds P.N."/>
            <person name="Hirsch C.D."/>
            <person name="Kianian S.F."/>
            <person name="Figueroa M."/>
        </authorList>
    </citation>
    <scope>NUCLEOTIDE SEQUENCE [LARGE SCALE GENOMIC DNA]</scope>
    <source>
        <strain evidence="1">12SD80</strain>
    </source>
</reference>
<accession>A0A2N5S2Y8</accession>
<dbReference type="Proteomes" id="UP000235392">
    <property type="component" value="Unassembled WGS sequence"/>
</dbReference>
<proteinExistence type="predicted"/>
<comment type="caution">
    <text evidence="1">The sequence shown here is derived from an EMBL/GenBank/DDBJ whole genome shotgun (WGS) entry which is preliminary data.</text>
</comment>
<dbReference type="AlphaFoldDB" id="A0A2N5S2Y8"/>
<dbReference type="EMBL" id="PGCI01001119">
    <property type="protein sequence ID" value="PLW07599.1"/>
    <property type="molecule type" value="Genomic_DNA"/>
</dbReference>
<gene>
    <name evidence="1" type="ORF">PCASD_22270</name>
</gene>
<organism evidence="1 2">
    <name type="scientific">Puccinia coronata f. sp. avenae</name>
    <dbReference type="NCBI Taxonomy" id="200324"/>
    <lineage>
        <taxon>Eukaryota</taxon>
        <taxon>Fungi</taxon>
        <taxon>Dikarya</taxon>
        <taxon>Basidiomycota</taxon>
        <taxon>Pucciniomycotina</taxon>
        <taxon>Pucciniomycetes</taxon>
        <taxon>Pucciniales</taxon>
        <taxon>Pucciniaceae</taxon>
        <taxon>Puccinia</taxon>
    </lineage>
</organism>
<name>A0A2N5S2Y8_9BASI</name>
<evidence type="ECO:0000313" key="1">
    <source>
        <dbReference type="EMBL" id="PLW07599.1"/>
    </source>
</evidence>
<evidence type="ECO:0000313" key="2">
    <source>
        <dbReference type="Proteomes" id="UP000235392"/>
    </source>
</evidence>
<sequence>MKPLDGEGKYCGIVAGIQAILSTVSSVDEGGSNRSMLFERIFRGTFLLSLVLVHLVNSVSVEHEHQEFQGPMLARRANNPPPPALKNGDAAGGIVQCGNSLGTRNPKDQPLWGLRLEELVLPDRQLSGCKPPRYFFSDLFPVKAYTFEHCEVYPKTNQSTTDATISVQSFFAHNGHGVSVVKSTPTKESPHKVHVCRFQDRNSMNNVRPWCSGCVYWEWDEVDWTPLLSKPV</sequence>
<protein>
    <submittedName>
        <fullName evidence="1">Uncharacterized protein</fullName>
    </submittedName>
</protein>